<name>A0ABR2ET38_9ROSI</name>
<dbReference type="Proteomes" id="UP001472677">
    <property type="component" value="Unassembled WGS sequence"/>
</dbReference>
<protein>
    <submittedName>
        <fullName evidence="1">Uncharacterized protein</fullName>
    </submittedName>
</protein>
<dbReference type="EMBL" id="JBBPBM010000010">
    <property type="protein sequence ID" value="KAK8565183.1"/>
    <property type="molecule type" value="Genomic_DNA"/>
</dbReference>
<evidence type="ECO:0000313" key="2">
    <source>
        <dbReference type="Proteomes" id="UP001472677"/>
    </source>
</evidence>
<proteinExistence type="predicted"/>
<comment type="caution">
    <text evidence="1">The sequence shown here is derived from an EMBL/GenBank/DDBJ whole genome shotgun (WGS) entry which is preliminary data.</text>
</comment>
<gene>
    <name evidence="1" type="ORF">V6N12_058756</name>
</gene>
<keyword evidence="2" id="KW-1185">Reference proteome</keyword>
<accession>A0ABR2ET38</accession>
<organism evidence="1 2">
    <name type="scientific">Hibiscus sabdariffa</name>
    <name type="common">roselle</name>
    <dbReference type="NCBI Taxonomy" id="183260"/>
    <lineage>
        <taxon>Eukaryota</taxon>
        <taxon>Viridiplantae</taxon>
        <taxon>Streptophyta</taxon>
        <taxon>Embryophyta</taxon>
        <taxon>Tracheophyta</taxon>
        <taxon>Spermatophyta</taxon>
        <taxon>Magnoliopsida</taxon>
        <taxon>eudicotyledons</taxon>
        <taxon>Gunneridae</taxon>
        <taxon>Pentapetalae</taxon>
        <taxon>rosids</taxon>
        <taxon>malvids</taxon>
        <taxon>Malvales</taxon>
        <taxon>Malvaceae</taxon>
        <taxon>Malvoideae</taxon>
        <taxon>Hibiscus</taxon>
    </lineage>
</organism>
<sequence length="345" mass="37448">MSENTNETPILPILSLQNVGPGGWPPDVVSVEMDHEGMLEAISVASGSLDKEMQPENMILQEYDNSDSLKAVDGRSGGSLSYASVVALSPNVTGKKYSDWKNAFDNVVVSEANYIIDCSVGSDKLDDVRPSEPSEKKLYGPWMQASSRRRKSTIVSFGTGLVGNCGKQSTVASVSRFSSLAEETETVNIPNPGIMEVPNHDVMIEDAYRASNPEKRSKVSKSSSSSARVVYLMNEKVPEVSTQGKTLGNERHKATTIVEQPLKMSAATGGKIIKERGVRLDHPGLCIRKSNVSSHTSQPELYEWMQKFAKELEGEGMDAGVPIDTATVIRTVKGEPGDVHRAMEQ</sequence>
<reference evidence="1 2" key="1">
    <citation type="journal article" date="2024" name="G3 (Bethesda)">
        <title>Genome assembly of Hibiscus sabdariffa L. provides insights into metabolisms of medicinal natural products.</title>
        <authorList>
            <person name="Kim T."/>
        </authorList>
    </citation>
    <scope>NUCLEOTIDE SEQUENCE [LARGE SCALE GENOMIC DNA]</scope>
    <source>
        <strain evidence="1">TK-2024</strain>
        <tissue evidence="1">Old leaves</tissue>
    </source>
</reference>
<evidence type="ECO:0000313" key="1">
    <source>
        <dbReference type="EMBL" id="KAK8565183.1"/>
    </source>
</evidence>